<dbReference type="SFLD" id="SFLDS00029">
    <property type="entry name" value="Radical_SAM"/>
    <property type="match status" value="1"/>
</dbReference>
<evidence type="ECO:0000313" key="8">
    <source>
        <dbReference type="Proteomes" id="UP000439113"/>
    </source>
</evidence>
<reference evidence="7 8" key="1">
    <citation type="submission" date="2019-11" db="EMBL/GenBank/DDBJ databases">
        <title>Whole-genome sequence of a Rhodoblastus acidophilus DSM 142.</title>
        <authorList>
            <person name="Kyndt J.A."/>
            <person name="Meyer T.E."/>
        </authorList>
    </citation>
    <scope>NUCLEOTIDE SEQUENCE [LARGE SCALE GENOMIC DNA]</scope>
    <source>
        <strain evidence="7 8">DSM 142</strain>
    </source>
</reference>
<feature type="domain" description="Radical SAM core" evidence="6">
    <location>
        <begin position="23"/>
        <end position="239"/>
    </location>
</feature>
<gene>
    <name evidence="7" type="ORF">GJ654_20040</name>
</gene>
<dbReference type="InterPro" id="IPR013785">
    <property type="entry name" value="Aldolase_TIM"/>
</dbReference>
<keyword evidence="4" id="KW-0408">Iron</keyword>
<keyword evidence="5" id="KW-0411">Iron-sulfur</keyword>
<sequence length="347" mass="37218">MEEGRGPHRMHRWPFRADAVSATPEPHRIDLLVALVTTECQLRCRYCSMRAGDVPREDLSEDTFALALKNLPIAPGAQLQIAGGEPGLVPERVFAIARHARRGGFARIGVQTNAVDLDDRFLAFVREEKIGVGVSLDGPADVNDFWRGRTDDVLANLKRLNDAGIPFGVTTVLTRGSLASLPRLAMLLATFPQARSIGLDLLRPVGRGDSVDLPTGAKVTKAYRDLSATLAWINRRRERPLVLREDGMIDCAAADTYCPAEAGRAVVLSPSGALFPCSSLVGRPEHACGSAADPDLAALRRGLRSPKNGCATCSVAGCRGRCPSRALASPKAAALDCVLRRAAQDIK</sequence>
<dbReference type="InterPro" id="IPR007197">
    <property type="entry name" value="rSAM"/>
</dbReference>
<dbReference type="GO" id="GO:0003824">
    <property type="term" value="F:catalytic activity"/>
    <property type="evidence" value="ECO:0007669"/>
    <property type="project" value="InterPro"/>
</dbReference>
<dbReference type="EMBL" id="WNKS01000032">
    <property type="protein sequence ID" value="MTV33271.1"/>
    <property type="molecule type" value="Genomic_DNA"/>
</dbReference>
<dbReference type="Proteomes" id="UP000439113">
    <property type="component" value="Unassembled WGS sequence"/>
</dbReference>
<dbReference type="InterPro" id="IPR050377">
    <property type="entry name" value="Radical_SAM_PqqE_MftC-like"/>
</dbReference>
<organism evidence="7 8">
    <name type="scientific">Rhodoblastus acidophilus</name>
    <name type="common">Rhodopseudomonas acidophila</name>
    <dbReference type="NCBI Taxonomy" id="1074"/>
    <lineage>
        <taxon>Bacteria</taxon>
        <taxon>Pseudomonadati</taxon>
        <taxon>Pseudomonadota</taxon>
        <taxon>Alphaproteobacteria</taxon>
        <taxon>Hyphomicrobiales</taxon>
        <taxon>Rhodoblastaceae</taxon>
        <taxon>Rhodoblastus</taxon>
    </lineage>
</organism>
<comment type="caution">
    <text evidence="7">The sequence shown here is derived from an EMBL/GenBank/DDBJ whole genome shotgun (WGS) entry which is preliminary data.</text>
</comment>
<dbReference type="AlphaFoldDB" id="A0A6N8DVV5"/>
<dbReference type="SUPFAM" id="SSF102114">
    <property type="entry name" value="Radical SAM enzymes"/>
    <property type="match status" value="1"/>
</dbReference>
<dbReference type="CDD" id="cd01335">
    <property type="entry name" value="Radical_SAM"/>
    <property type="match status" value="1"/>
</dbReference>
<evidence type="ECO:0000256" key="1">
    <source>
        <dbReference type="ARBA" id="ARBA00001966"/>
    </source>
</evidence>
<comment type="cofactor">
    <cofactor evidence="1">
        <name>[4Fe-4S] cluster</name>
        <dbReference type="ChEBI" id="CHEBI:49883"/>
    </cofactor>
</comment>
<name>A0A6N8DVV5_RHOAC</name>
<dbReference type="InterPro" id="IPR058240">
    <property type="entry name" value="rSAM_sf"/>
</dbReference>
<evidence type="ECO:0000256" key="4">
    <source>
        <dbReference type="ARBA" id="ARBA00023004"/>
    </source>
</evidence>
<evidence type="ECO:0000259" key="6">
    <source>
        <dbReference type="PROSITE" id="PS51918"/>
    </source>
</evidence>
<dbReference type="PANTHER" id="PTHR11228:SF7">
    <property type="entry name" value="PQQA PEPTIDE CYCLASE"/>
    <property type="match status" value="1"/>
</dbReference>
<protein>
    <submittedName>
        <fullName evidence="7">Radical SAM protein</fullName>
    </submittedName>
</protein>
<evidence type="ECO:0000313" key="7">
    <source>
        <dbReference type="EMBL" id="MTV33271.1"/>
    </source>
</evidence>
<dbReference type="GO" id="GO:0051536">
    <property type="term" value="F:iron-sulfur cluster binding"/>
    <property type="evidence" value="ECO:0007669"/>
    <property type="project" value="UniProtKB-KW"/>
</dbReference>
<dbReference type="SFLD" id="SFLDG01386">
    <property type="entry name" value="main_SPASM_domain-containing"/>
    <property type="match status" value="1"/>
</dbReference>
<keyword evidence="2" id="KW-0949">S-adenosyl-L-methionine</keyword>
<evidence type="ECO:0000256" key="3">
    <source>
        <dbReference type="ARBA" id="ARBA00022723"/>
    </source>
</evidence>
<dbReference type="SFLD" id="SFLDG01067">
    <property type="entry name" value="SPASM/twitch_domain_containing"/>
    <property type="match status" value="1"/>
</dbReference>
<dbReference type="PANTHER" id="PTHR11228">
    <property type="entry name" value="RADICAL SAM DOMAIN PROTEIN"/>
    <property type="match status" value="1"/>
</dbReference>
<proteinExistence type="predicted"/>
<evidence type="ECO:0000256" key="5">
    <source>
        <dbReference type="ARBA" id="ARBA00023014"/>
    </source>
</evidence>
<evidence type="ECO:0000256" key="2">
    <source>
        <dbReference type="ARBA" id="ARBA00022691"/>
    </source>
</evidence>
<dbReference type="PROSITE" id="PS51918">
    <property type="entry name" value="RADICAL_SAM"/>
    <property type="match status" value="1"/>
</dbReference>
<dbReference type="Gene3D" id="3.20.20.70">
    <property type="entry name" value="Aldolase class I"/>
    <property type="match status" value="1"/>
</dbReference>
<dbReference type="GO" id="GO:0046872">
    <property type="term" value="F:metal ion binding"/>
    <property type="evidence" value="ECO:0007669"/>
    <property type="project" value="UniProtKB-KW"/>
</dbReference>
<keyword evidence="3" id="KW-0479">Metal-binding</keyword>
<dbReference type="OrthoDB" id="9782387at2"/>
<accession>A0A6N8DVV5</accession>
<dbReference type="Pfam" id="PF04055">
    <property type="entry name" value="Radical_SAM"/>
    <property type="match status" value="1"/>
</dbReference>